<evidence type="ECO:0000313" key="5">
    <source>
        <dbReference type="EMBL" id="WLQ68536.1"/>
    </source>
</evidence>
<dbReference type="PANTHER" id="PTHR10724:SF7">
    <property type="entry name" value="SMALL RIBOSOMAL SUBUNIT PROTEIN BS1C"/>
    <property type="match status" value="1"/>
</dbReference>
<dbReference type="SMART" id="SM00316">
    <property type="entry name" value="S1"/>
    <property type="match status" value="3"/>
</dbReference>
<proteinExistence type="inferred from homology"/>
<gene>
    <name evidence="5" type="ORF">P8A20_35475</name>
</gene>
<dbReference type="SUPFAM" id="SSF50249">
    <property type="entry name" value="Nucleic acid-binding proteins"/>
    <property type="match status" value="3"/>
</dbReference>
<dbReference type="CDD" id="cd00164">
    <property type="entry name" value="S1_like"/>
    <property type="match status" value="1"/>
</dbReference>
<keyword evidence="2" id="KW-0689">Ribosomal protein</keyword>
<dbReference type="InterPro" id="IPR003029">
    <property type="entry name" value="S1_domain"/>
</dbReference>
<dbReference type="RefSeq" id="WP_147961920.1">
    <property type="nucleotide sequence ID" value="NZ_CP120983.1"/>
</dbReference>
<protein>
    <submittedName>
        <fullName evidence="5">S1 RNA-binding domain-containing protein</fullName>
    </submittedName>
</protein>
<sequence length="276" mass="30094">MGAASGERDHREFLAGIRVGDLWGGTVAEVERSRVTVVLDGFPARPLGIIWAHDVSWSSSPSEVMKAGRWITAEVIAVDVEEGRARLATTATENPELWAFLKSRRSGEILSGTVAAVEPFGVFVALEDGPEHPVLPGVGFITIPELSWRHVEAVSDVVQVGHHVSCVFLGFDTWYGEARLSLRAARPDPFQVFADSVTAGEVLRGKVTRMITFGVFVRVADGVEGLLHAREFALDRPATARPAVEAGDEIAVVVLDVDRQRRRLTLSRYRSSADSR</sequence>
<feature type="domain" description="S1 motif" evidence="4">
    <location>
        <begin position="20"/>
        <end position="90"/>
    </location>
</feature>
<feature type="domain" description="S1 motif" evidence="4">
    <location>
        <begin position="107"/>
        <end position="183"/>
    </location>
</feature>
<feature type="domain" description="S1 motif" evidence="4">
    <location>
        <begin position="200"/>
        <end position="269"/>
    </location>
</feature>
<evidence type="ECO:0000256" key="3">
    <source>
        <dbReference type="ARBA" id="ARBA00023274"/>
    </source>
</evidence>
<reference evidence="5 6" key="1">
    <citation type="submission" date="2023-03" db="EMBL/GenBank/DDBJ databases">
        <title>Isolation and description of six Streptomyces strains from soil environments, able to metabolize different microbial glucans.</title>
        <authorList>
            <person name="Widen T."/>
            <person name="Larsbrink J."/>
        </authorList>
    </citation>
    <scope>NUCLEOTIDE SEQUENCE [LARGE SCALE GENOMIC DNA]</scope>
    <source>
        <strain evidence="5 6">Alt3</strain>
    </source>
</reference>
<evidence type="ECO:0000259" key="4">
    <source>
        <dbReference type="PROSITE" id="PS50126"/>
    </source>
</evidence>
<evidence type="ECO:0000256" key="1">
    <source>
        <dbReference type="ARBA" id="ARBA00006767"/>
    </source>
</evidence>
<keyword evidence="3" id="KW-0687">Ribonucleoprotein</keyword>
<organism evidence="5 6">
    <name type="scientific">Streptomyces glycanivorans</name>
    <dbReference type="NCBI Taxonomy" id="3033808"/>
    <lineage>
        <taxon>Bacteria</taxon>
        <taxon>Bacillati</taxon>
        <taxon>Actinomycetota</taxon>
        <taxon>Actinomycetes</taxon>
        <taxon>Kitasatosporales</taxon>
        <taxon>Streptomycetaceae</taxon>
        <taxon>Streptomyces</taxon>
    </lineage>
</organism>
<dbReference type="InterPro" id="IPR050437">
    <property type="entry name" value="Ribos_protein_bS1-like"/>
</dbReference>
<dbReference type="PROSITE" id="PS50126">
    <property type="entry name" value="S1"/>
    <property type="match status" value="3"/>
</dbReference>
<comment type="similarity">
    <text evidence="1">Belongs to the bacterial ribosomal protein bS1 family.</text>
</comment>
<dbReference type="InterPro" id="IPR012340">
    <property type="entry name" value="NA-bd_OB-fold"/>
</dbReference>
<dbReference type="Proteomes" id="UP001224433">
    <property type="component" value="Chromosome"/>
</dbReference>
<name>A0ABY9JR65_9ACTN</name>
<dbReference type="Pfam" id="PF00575">
    <property type="entry name" value="S1"/>
    <property type="match status" value="2"/>
</dbReference>
<dbReference type="Gene3D" id="2.40.50.140">
    <property type="entry name" value="Nucleic acid-binding proteins"/>
    <property type="match status" value="3"/>
</dbReference>
<accession>A0ABY9JR65</accession>
<keyword evidence="6" id="KW-1185">Reference proteome</keyword>
<dbReference type="PANTHER" id="PTHR10724">
    <property type="entry name" value="30S RIBOSOMAL PROTEIN S1"/>
    <property type="match status" value="1"/>
</dbReference>
<evidence type="ECO:0000256" key="2">
    <source>
        <dbReference type="ARBA" id="ARBA00022980"/>
    </source>
</evidence>
<evidence type="ECO:0000313" key="6">
    <source>
        <dbReference type="Proteomes" id="UP001224433"/>
    </source>
</evidence>
<dbReference type="EMBL" id="CP120983">
    <property type="protein sequence ID" value="WLQ68536.1"/>
    <property type="molecule type" value="Genomic_DNA"/>
</dbReference>